<reference evidence="2 3" key="1">
    <citation type="submission" date="2016-08" db="EMBL/GenBank/DDBJ databases">
        <title>Draft genome sequence of allopolyploid Zygosaccharomyces rouxii.</title>
        <authorList>
            <person name="Watanabe J."/>
            <person name="Uehara K."/>
            <person name="Mogi Y."/>
            <person name="Tsukioka Y."/>
        </authorList>
    </citation>
    <scope>NUCLEOTIDE SEQUENCE [LARGE SCALE GENOMIC DNA]</scope>
    <source>
        <strain evidence="2 3">NBRC 110957</strain>
    </source>
</reference>
<evidence type="ECO:0000313" key="3">
    <source>
        <dbReference type="Proteomes" id="UP000187013"/>
    </source>
</evidence>
<feature type="region of interest" description="Disordered" evidence="1">
    <location>
        <begin position="117"/>
        <end position="139"/>
    </location>
</feature>
<feature type="region of interest" description="Disordered" evidence="1">
    <location>
        <begin position="28"/>
        <end position="102"/>
    </location>
</feature>
<dbReference type="AlphaFoldDB" id="A0A1Q3AAS0"/>
<comment type="caution">
    <text evidence="2">The sequence shown here is derived from an EMBL/GenBank/DDBJ whole genome shotgun (WGS) entry which is preliminary data.</text>
</comment>
<dbReference type="EMBL" id="BDGX01000035">
    <property type="protein sequence ID" value="GAV52836.1"/>
    <property type="molecule type" value="Genomic_DNA"/>
</dbReference>
<evidence type="ECO:0008006" key="4">
    <source>
        <dbReference type="Google" id="ProtNLM"/>
    </source>
</evidence>
<feature type="compositionally biased region" description="Basic and acidic residues" evidence="1">
    <location>
        <begin position="33"/>
        <end position="48"/>
    </location>
</feature>
<dbReference type="Proteomes" id="UP000187013">
    <property type="component" value="Unassembled WGS sequence"/>
</dbReference>
<proteinExistence type="predicted"/>
<protein>
    <recommendedName>
        <fullName evidence="4">Protein STB1</fullName>
    </recommendedName>
</protein>
<sequence>MTPEKEQQIASRILERAELAQMTRQLRLNLGKASEKRKGDPDITEAIRKVSPRKTSDATPKTYSDSSKIKRCGTPPPPPPPPSRDANIARAPATPRATRDDDVGADLLMYLATSPCASTTTTSNRKGPSTPNGFSPDETTVRLSHLKNSNPVSPPFKMGDSPMMYTLRGPHPTTPGRSELRFNMGDYVHNLFSPFPGFSKGIHTTPLSMEKTQGPNVLGNSSPGGHLKPSRMVRREGTHGNGVNGIDAAMIDYKLDTDGGTHDSGSNGSTAAGTGKNLAAEGTL</sequence>
<feature type="compositionally biased region" description="Polar residues" evidence="1">
    <location>
        <begin position="209"/>
        <end position="223"/>
    </location>
</feature>
<feature type="compositionally biased region" description="Low complexity" evidence="1">
    <location>
        <begin position="264"/>
        <end position="275"/>
    </location>
</feature>
<dbReference type="OrthoDB" id="2163387at2759"/>
<organism evidence="2 3">
    <name type="scientific">Zygosaccharomyces rouxii</name>
    <dbReference type="NCBI Taxonomy" id="4956"/>
    <lineage>
        <taxon>Eukaryota</taxon>
        <taxon>Fungi</taxon>
        <taxon>Dikarya</taxon>
        <taxon>Ascomycota</taxon>
        <taxon>Saccharomycotina</taxon>
        <taxon>Saccharomycetes</taxon>
        <taxon>Saccharomycetales</taxon>
        <taxon>Saccharomycetaceae</taxon>
        <taxon>Zygosaccharomyces</taxon>
    </lineage>
</organism>
<feature type="compositionally biased region" description="Polar residues" evidence="1">
    <location>
        <begin position="124"/>
        <end position="139"/>
    </location>
</feature>
<feature type="compositionally biased region" description="Pro residues" evidence="1">
    <location>
        <begin position="74"/>
        <end position="83"/>
    </location>
</feature>
<feature type="compositionally biased region" description="Polar residues" evidence="1">
    <location>
        <begin position="57"/>
        <end position="66"/>
    </location>
</feature>
<feature type="region of interest" description="Disordered" evidence="1">
    <location>
        <begin position="260"/>
        <end position="284"/>
    </location>
</feature>
<name>A0A1Q3AAS0_ZYGRO</name>
<evidence type="ECO:0000256" key="1">
    <source>
        <dbReference type="SAM" id="MobiDB-lite"/>
    </source>
</evidence>
<feature type="region of interest" description="Disordered" evidence="1">
    <location>
        <begin position="209"/>
        <end position="229"/>
    </location>
</feature>
<evidence type="ECO:0000313" key="2">
    <source>
        <dbReference type="EMBL" id="GAV52836.1"/>
    </source>
</evidence>
<accession>A0A1Q3AAS0</accession>
<gene>
    <name evidence="2" type="ORF">ZYGR_0AI01180</name>
</gene>